<keyword evidence="6" id="KW-0175">Coiled coil</keyword>
<evidence type="ECO:0000256" key="1">
    <source>
        <dbReference type="ARBA" id="ARBA00022723"/>
    </source>
</evidence>
<dbReference type="NCBIfam" id="TIGR03156">
    <property type="entry name" value="GTP_HflX"/>
    <property type="match status" value="1"/>
</dbReference>
<dbReference type="Gene3D" id="6.10.250.2860">
    <property type="match status" value="1"/>
</dbReference>
<dbReference type="Pfam" id="PF13167">
    <property type="entry name" value="GTP-bdg_N"/>
    <property type="match status" value="1"/>
</dbReference>
<gene>
    <name evidence="5 8" type="primary">hflX</name>
    <name evidence="8" type="ORF">Defa_16550</name>
</gene>
<dbReference type="PRINTS" id="PR00326">
    <property type="entry name" value="GTP1OBG"/>
</dbReference>
<comment type="subunit">
    <text evidence="5">Monomer. Associates with the 50S ribosomal subunit.</text>
</comment>
<dbReference type="Pfam" id="PF16360">
    <property type="entry name" value="GTP-bdg_M"/>
    <property type="match status" value="1"/>
</dbReference>
<evidence type="ECO:0000313" key="8">
    <source>
        <dbReference type="EMBL" id="GAB1254168.1"/>
    </source>
</evidence>
<evidence type="ECO:0000313" key="9">
    <source>
        <dbReference type="Proteomes" id="UP001628192"/>
    </source>
</evidence>
<evidence type="ECO:0000256" key="6">
    <source>
        <dbReference type="SAM" id="Coils"/>
    </source>
</evidence>
<dbReference type="InterPro" id="IPR016496">
    <property type="entry name" value="GTPase_HflX"/>
</dbReference>
<comment type="similarity">
    <text evidence="5">Belongs to the TRAFAC class OBG-HflX-like GTPase superfamily. HflX GTPase family.</text>
</comment>
<dbReference type="Gene3D" id="3.40.50.300">
    <property type="entry name" value="P-loop containing nucleotide triphosphate hydrolases"/>
    <property type="match status" value="1"/>
</dbReference>
<keyword evidence="3" id="KW-0460">Magnesium</keyword>
<keyword evidence="5" id="KW-0963">Cytoplasm</keyword>
<keyword evidence="2 5" id="KW-0547">Nucleotide-binding</keyword>
<dbReference type="EMBL" id="BAAFSG010000001">
    <property type="protein sequence ID" value="GAB1254168.1"/>
    <property type="molecule type" value="Genomic_DNA"/>
</dbReference>
<dbReference type="Pfam" id="PF01926">
    <property type="entry name" value="MMR_HSR1"/>
    <property type="match status" value="1"/>
</dbReference>
<feature type="coiled-coil region" evidence="6">
    <location>
        <begin position="350"/>
        <end position="377"/>
    </location>
</feature>
<dbReference type="InterPro" id="IPR042108">
    <property type="entry name" value="GTPase_HflX_N_sf"/>
</dbReference>
<dbReference type="Proteomes" id="UP001628192">
    <property type="component" value="Unassembled WGS sequence"/>
</dbReference>
<dbReference type="CDD" id="cd01878">
    <property type="entry name" value="HflX"/>
    <property type="match status" value="1"/>
</dbReference>
<keyword evidence="4 5" id="KW-0342">GTP-binding</keyword>
<evidence type="ECO:0000256" key="4">
    <source>
        <dbReference type="ARBA" id="ARBA00023134"/>
    </source>
</evidence>
<evidence type="ECO:0000256" key="2">
    <source>
        <dbReference type="ARBA" id="ARBA00022741"/>
    </source>
</evidence>
<dbReference type="RefSeq" id="WP_012624511.1">
    <property type="nucleotide sequence ID" value="NZ_BAAFSG010000001.1"/>
</dbReference>
<dbReference type="HAMAP" id="MF_00900">
    <property type="entry name" value="GTPase_HflX"/>
    <property type="match status" value="1"/>
</dbReference>
<comment type="subcellular location">
    <subcellularLocation>
        <location evidence="5">Cytoplasm</location>
    </subcellularLocation>
    <text evidence="5">May associate with membranes.</text>
</comment>
<sequence length="561" mass="62731">MRQEHDISKPEGNLQGLKPSQLAALNRLFNRRFPAEDVYTVEQARELALLSRALGRQIGLLIDRKGRVQTVIVGKAGSILIPELPRGRSGGERLRGLRLLHTHLTPDGLSQEDLMDMLFLRLDAVIVLTVNPVGEPVQWQAAHLLPTNVNGQGYHLELPRPWDRTAAQMVGTAEALEKDLSRRAESSHEAENRPRALLISVAALPRIMQERNLDELAELARTAGLAIAGRMVQRVPQVNPRLIMGRGKVAELEVLTLQGRADTLVFDGELSPAQLHNLADITERKVIDRTQLILDIFAQHAVSRAGKLQVELAQLRYTQPRLVGKNRAMDRLMGGIGGRGPGETKLETDRRKIRERMARIRKDLERLRRQRAFTRDRRSRQGIPLAALVGYTNAGKSTLLNTLTRSEVLVENKLFATLDPTTRRLRFPAEKELILADTVGFIRNLPKELMDAFRATLEELEAAHLLLHVADASHPDLLQQISAVETILAEMELDRMPRLLILNKWDQLEAPARAELADAFPHALPVAAKTGEGCKPLLEQLEMRLLHQATNIVTEISPSLN</sequence>
<dbReference type="PANTHER" id="PTHR10229">
    <property type="entry name" value="GTP-BINDING PROTEIN HFLX"/>
    <property type="match status" value="1"/>
</dbReference>
<reference evidence="8 9" key="1">
    <citation type="journal article" date="2025" name="Int. J. Syst. Evol. Microbiol.">
        <title>Desulfovibrio falkowii sp. nov., Porphyromonas miyakawae sp. nov., Mediterraneibacter flintii sp. nov. and Owariibacterium komagatae gen. nov., sp. nov., isolated from human faeces.</title>
        <authorList>
            <person name="Hamaguchi T."/>
            <person name="Ohara M."/>
            <person name="Hisatomi A."/>
            <person name="Sekiguchi K."/>
            <person name="Takeda J.I."/>
            <person name="Ueyama J."/>
            <person name="Ito M."/>
            <person name="Nishiwaki H."/>
            <person name="Ogi T."/>
            <person name="Hirayama M."/>
            <person name="Ohkuma M."/>
            <person name="Sakamoto M."/>
            <person name="Ohno K."/>
        </authorList>
    </citation>
    <scope>NUCLEOTIDE SEQUENCE [LARGE SCALE GENOMIC DNA]</scope>
    <source>
        <strain evidence="8 9">13CB8C</strain>
    </source>
</reference>
<dbReference type="InterPro" id="IPR025121">
    <property type="entry name" value="GTPase_HflX_N"/>
</dbReference>
<comment type="function">
    <text evidence="5">GTPase that associates with the 50S ribosomal subunit and may have a role during protein synthesis or ribosome biogenesis.</text>
</comment>
<evidence type="ECO:0000259" key="7">
    <source>
        <dbReference type="PROSITE" id="PS51705"/>
    </source>
</evidence>
<name>A0ABQ0E8S8_9BACT</name>
<dbReference type="InterPro" id="IPR027417">
    <property type="entry name" value="P-loop_NTPase"/>
</dbReference>
<dbReference type="Gene3D" id="3.40.50.11060">
    <property type="entry name" value="GTPase HflX, N-terminal domain"/>
    <property type="match status" value="1"/>
</dbReference>
<feature type="domain" description="Hflx-type G" evidence="7">
    <location>
        <begin position="384"/>
        <end position="549"/>
    </location>
</feature>
<keyword evidence="9" id="KW-1185">Reference proteome</keyword>
<proteinExistence type="inferred from homology"/>
<dbReference type="PANTHER" id="PTHR10229:SF0">
    <property type="entry name" value="GTP-BINDING PROTEIN 6-RELATED"/>
    <property type="match status" value="1"/>
</dbReference>
<accession>A0ABQ0E8S8</accession>
<comment type="caution">
    <text evidence="8">The sequence shown here is derived from an EMBL/GenBank/DDBJ whole genome shotgun (WGS) entry which is preliminary data.</text>
</comment>
<dbReference type="PROSITE" id="PS51705">
    <property type="entry name" value="G_HFLX"/>
    <property type="match status" value="1"/>
</dbReference>
<protein>
    <recommendedName>
        <fullName evidence="5">GTPase HflX</fullName>
    </recommendedName>
    <alternativeName>
        <fullName evidence="5">GTP-binding protein HflX</fullName>
    </alternativeName>
</protein>
<dbReference type="InterPro" id="IPR006073">
    <property type="entry name" value="GTP-bd"/>
</dbReference>
<organism evidence="8 9">
    <name type="scientific">Desulfovibrio falkowii</name>
    <dbReference type="NCBI Taxonomy" id="3136602"/>
    <lineage>
        <taxon>Bacteria</taxon>
        <taxon>Pseudomonadati</taxon>
        <taxon>Thermodesulfobacteriota</taxon>
        <taxon>Desulfovibrionia</taxon>
        <taxon>Desulfovibrionales</taxon>
        <taxon>Desulfovibrionaceae</taxon>
        <taxon>Desulfovibrio</taxon>
    </lineage>
</organism>
<evidence type="ECO:0000256" key="5">
    <source>
        <dbReference type="HAMAP-Rule" id="MF_00900"/>
    </source>
</evidence>
<evidence type="ECO:0000256" key="3">
    <source>
        <dbReference type="ARBA" id="ARBA00022842"/>
    </source>
</evidence>
<dbReference type="InterPro" id="IPR030394">
    <property type="entry name" value="G_HFLX_dom"/>
</dbReference>
<keyword evidence="1" id="KW-0479">Metal-binding</keyword>
<dbReference type="InterPro" id="IPR032305">
    <property type="entry name" value="GTP-bd_M"/>
</dbReference>
<dbReference type="SUPFAM" id="SSF52540">
    <property type="entry name" value="P-loop containing nucleoside triphosphate hydrolases"/>
    <property type="match status" value="1"/>
</dbReference>